<evidence type="ECO:0000256" key="1">
    <source>
        <dbReference type="SAM" id="Coils"/>
    </source>
</evidence>
<sequence length="191" mass="20906">MGRGRSIDNRLPLTRSLIIQRAYRAQKSAKVKHLEEESARLTAENTALRAEIGYLQDRIGGASSHSLSSRTVLDAARRELENALGRLNEAKRMARGTQITLLGDTFAQSHPLSRQTPPRPPHTAANDQSVRASSDSPQVTMSSLIPTSNPTSNARPLDGTPPPAGQYRPYTPQSQQRLLLLIVDRSLPLSP</sequence>
<dbReference type="EMBL" id="RSCD01000025">
    <property type="protein sequence ID" value="RSH82938.1"/>
    <property type="molecule type" value="Genomic_DNA"/>
</dbReference>
<organism evidence="3 4">
    <name type="scientific">Saitozyma podzolica</name>
    <dbReference type="NCBI Taxonomy" id="1890683"/>
    <lineage>
        <taxon>Eukaryota</taxon>
        <taxon>Fungi</taxon>
        <taxon>Dikarya</taxon>
        <taxon>Basidiomycota</taxon>
        <taxon>Agaricomycotina</taxon>
        <taxon>Tremellomycetes</taxon>
        <taxon>Tremellales</taxon>
        <taxon>Trimorphomycetaceae</taxon>
        <taxon>Saitozyma</taxon>
    </lineage>
</organism>
<evidence type="ECO:0008006" key="5">
    <source>
        <dbReference type="Google" id="ProtNLM"/>
    </source>
</evidence>
<reference evidence="3 4" key="1">
    <citation type="submission" date="2018-11" db="EMBL/GenBank/DDBJ databases">
        <title>Genome sequence of Saitozyma podzolica DSM 27192.</title>
        <authorList>
            <person name="Aliyu H."/>
            <person name="Gorte O."/>
            <person name="Ochsenreither K."/>
        </authorList>
    </citation>
    <scope>NUCLEOTIDE SEQUENCE [LARGE SCALE GENOMIC DNA]</scope>
    <source>
        <strain evidence="3 4">DSM 27192</strain>
    </source>
</reference>
<protein>
    <recommendedName>
        <fullName evidence="5">BZIP domain-containing protein</fullName>
    </recommendedName>
</protein>
<evidence type="ECO:0000313" key="4">
    <source>
        <dbReference type="Proteomes" id="UP000279259"/>
    </source>
</evidence>
<feature type="compositionally biased region" description="Polar residues" evidence="2">
    <location>
        <begin position="125"/>
        <end position="154"/>
    </location>
</feature>
<feature type="region of interest" description="Disordered" evidence="2">
    <location>
        <begin position="109"/>
        <end position="173"/>
    </location>
</feature>
<name>A0A427XVL1_9TREE</name>
<dbReference type="Gene3D" id="1.20.5.170">
    <property type="match status" value="1"/>
</dbReference>
<evidence type="ECO:0000313" key="3">
    <source>
        <dbReference type="EMBL" id="RSH82938.1"/>
    </source>
</evidence>
<gene>
    <name evidence="3" type="ORF">EHS25_005647</name>
</gene>
<comment type="caution">
    <text evidence="3">The sequence shown here is derived from an EMBL/GenBank/DDBJ whole genome shotgun (WGS) entry which is preliminary data.</text>
</comment>
<accession>A0A427XVL1</accession>
<dbReference type="OrthoDB" id="3365874at2759"/>
<dbReference type="Proteomes" id="UP000279259">
    <property type="component" value="Unassembled WGS sequence"/>
</dbReference>
<keyword evidence="4" id="KW-1185">Reference proteome</keyword>
<keyword evidence="1" id="KW-0175">Coiled coil</keyword>
<dbReference type="AlphaFoldDB" id="A0A427XVL1"/>
<evidence type="ECO:0000256" key="2">
    <source>
        <dbReference type="SAM" id="MobiDB-lite"/>
    </source>
</evidence>
<proteinExistence type="predicted"/>
<feature type="coiled-coil region" evidence="1">
    <location>
        <begin position="24"/>
        <end position="97"/>
    </location>
</feature>